<organism evidence="2 3">
    <name type="scientific">Kineosporia mesophila</name>
    <dbReference type="NCBI Taxonomy" id="566012"/>
    <lineage>
        <taxon>Bacteria</taxon>
        <taxon>Bacillati</taxon>
        <taxon>Actinomycetota</taxon>
        <taxon>Actinomycetes</taxon>
        <taxon>Kineosporiales</taxon>
        <taxon>Kineosporiaceae</taxon>
        <taxon>Kineosporia</taxon>
    </lineage>
</organism>
<gene>
    <name evidence="2" type="ORF">GCM10022223_68160</name>
</gene>
<accession>A0ABP7AT10</accession>
<reference evidence="3" key="1">
    <citation type="journal article" date="2019" name="Int. J. Syst. Evol. Microbiol.">
        <title>The Global Catalogue of Microorganisms (GCM) 10K type strain sequencing project: providing services to taxonomists for standard genome sequencing and annotation.</title>
        <authorList>
            <consortium name="The Broad Institute Genomics Platform"/>
            <consortium name="The Broad Institute Genome Sequencing Center for Infectious Disease"/>
            <person name="Wu L."/>
            <person name="Ma J."/>
        </authorList>
    </citation>
    <scope>NUCLEOTIDE SEQUENCE [LARGE SCALE GENOMIC DNA]</scope>
    <source>
        <strain evidence="3">JCM 16902</strain>
    </source>
</reference>
<sequence>MSWFRRNKGDDASGVDEGTASTGFTDDAVADADGTPGEESAGRKLSPLTDVYDRSKGPWDESEADAEETYIDLGAIRLPAKEGTIQIRLEIEEETSKVIAATVQLEDSAVQLQAFAAPRTSGIWDEIRSEISASVSRQGGEVDDVPGVFGRELLAKVPARTPDGRTVLQPARFSGVDGPRWFLRAVFHGAAALDEEKAQELERLVRDVVVVRGAEAMAPRELLPLRLPENAQSEGEEGTAEPAGDSLRPPERGPEITELR</sequence>
<feature type="region of interest" description="Disordered" evidence="1">
    <location>
        <begin position="1"/>
        <end position="65"/>
    </location>
</feature>
<dbReference type="EMBL" id="BAAAZO010000013">
    <property type="protein sequence ID" value="GAA3639489.1"/>
    <property type="molecule type" value="Genomic_DNA"/>
</dbReference>
<proteinExistence type="predicted"/>
<evidence type="ECO:0000313" key="2">
    <source>
        <dbReference type="EMBL" id="GAA3639489.1"/>
    </source>
</evidence>
<evidence type="ECO:0000313" key="3">
    <source>
        <dbReference type="Proteomes" id="UP001501074"/>
    </source>
</evidence>
<dbReference type="Pfam" id="PF12502">
    <property type="entry name" value="DUF3710"/>
    <property type="match status" value="1"/>
</dbReference>
<comment type="caution">
    <text evidence="2">The sequence shown here is derived from an EMBL/GenBank/DDBJ whole genome shotgun (WGS) entry which is preliminary data.</text>
</comment>
<dbReference type="RefSeq" id="WP_231486415.1">
    <property type="nucleotide sequence ID" value="NZ_BAAAZO010000013.1"/>
</dbReference>
<protein>
    <submittedName>
        <fullName evidence="2">DUF3710 domain-containing protein</fullName>
    </submittedName>
</protein>
<dbReference type="InterPro" id="IPR022183">
    <property type="entry name" value="DUF3710"/>
</dbReference>
<dbReference type="Proteomes" id="UP001501074">
    <property type="component" value="Unassembled WGS sequence"/>
</dbReference>
<feature type="compositionally biased region" description="Basic and acidic residues" evidence="1">
    <location>
        <begin position="248"/>
        <end position="260"/>
    </location>
</feature>
<keyword evidence="3" id="KW-1185">Reference proteome</keyword>
<name>A0ABP7AT10_9ACTN</name>
<feature type="region of interest" description="Disordered" evidence="1">
    <location>
        <begin position="221"/>
        <end position="260"/>
    </location>
</feature>
<evidence type="ECO:0000256" key="1">
    <source>
        <dbReference type="SAM" id="MobiDB-lite"/>
    </source>
</evidence>